<accession>A0ABZ0XXF7</accession>
<reference evidence="2 3" key="1">
    <citation type="submission" date="2023-11" db="EMBL/GenBank/DDBJ databases">
        <title>MicrobeMod: A computational toolkit for identifying prokaryotic methylation and restriction-modification with nanopore sequencing.</title>
        <authorList>
            <person name="Crits-Christoph A."/>
            <person name="Kang S.C."/>
            <person name="Lee H."/>
            <person name="Ostrov N."/>
        </authorList>
    </citation>
    <scope>NUCLEOTIDE SEQUENCE [LARGE SCALE GENOMIC DNA]</scope>
    <source>
        <strain evidence="2 3">ATCC 25935</strain>
    </source>
</reference>
<dbReference type="Pfam" id="PF10988">
    <property type="entry name" value="DUF2807"/>
    <property type="match status" value="1"/>
</dbReference>
<dbReference type="Proteomes" id="UP001326110">
    <property type="component" value="Chromosome"/>
</dbReference>
<protein>
    <submittedName>
        <fullName evidence="2">DUF2807 domain-containing protein</fullName>
    </submittedName>
</protein>
<dbReference type="RefSeq" id="WP_019923296.1">
    <property type="nucleotide sequence ID" value="NZ_CP140152.1"/>
</dbReference>
<proteinExistence type="predicted"/>
<feature type="domain" description="Putative auto-transporter adhesin head GIN" evidence="1">
    <location>
        <begin position="59"/>
        <end position="194"/>
    </location>
</feature>
<sequence length="290" mass="29459">MRRLAFSSSALVLALIAGCAVIVVPEDGNAQIKSAFSSNAVQGNGQVVTEQRAVSASVDGIDINGSMLVTVRVGQAPSLTVEGDSNLLPLLRTDASGGTLRVWTEGGVRTSNPLRVTLTVPQLRQAEANGSGRLQVTGLNGGDFDLRLNGSREVEIAGRVGRFDVRLNGSGSMNATALDSATTDATLNGSGRLQLGRLQGQSLGLELRGSGRATASGSVERLRVRLSGSGNADLAGLSSRDADISTNGSGSVTARASGALVAGSNGSGSITVYGNPAQRSVSGKRVTVVQ</sequence>
<keyword evidence="3" id="KW-1185">Reference proteome</keyword>
<dbReference type="GeneID" id="43164914"/>
<evidence type="ECO:0000313" key="3">
    <source>
        <dbReference type="Proteomes" id="UP001326110"/>
    </source>
</evidence>
<dbReference type="Gene3D" id="2.160.20.120">
    <property type="match status" value="1"/>
</dbReference>
<dbReference type="EMBL" id="CP140152">
    <property type="protein sequence ID" value="WQH03947.1"/>
    <property type="molecule type" value="Genomic_DNA"/>
</dbReference>
<organism evidence="2 3">
    <name type="scientific">Duganella zoogloeoides</name>
    <dbReference type="NCBI Taxonomy" id="75659"/>
    <lineage>
        <taxon>Bacteria</taxon>
        <taxon>Pseudomonadati</taxon>
        <taxon>Pseudomonadota</taxon>
        <taxon>Betaproteobacteria</taxon>
        <taxon>Burkholderiales</taxon>
        <taxon>Oxalobacteraceae</taxon>
        <taxon>Telluria group</taxon>
        <taxon>Duganella</taxon>
    </lineage>
</organism>
<dbReference type="PROSITE" id="PS51257">
    <property type="entry name" value="PROKAR_LIPOPROTEIN"/>
    <property type="match status" value="1"/>
</dbReference>
<name>A0ABZ0XXF7_9BURK</name>
<gene>
    <name evidence="2" type="ORF">SR858_23315</name>
</gene>
<dbReference type="InterPro" id="IPR021255">
    <property type="entry name" value="DUF2807"/>
</dbReference>
<evidence type="ECO:0000313" key="2">
    <source>
        <dbReference type="EMBL" id="WQH03947.1"/>
    </source>
</evidence>
<dbReference type="PANTHER" id="PTHR39200:SF1">
    <property type="entry name" value="AUTO-TRANSPORTER ADHESIN HEAD GIN DOMAIN-CONTAINING PROTEIN-RELATED"/>
    <property type="match status" value="1"/>
</dbReference>
<evidence type="ECO:0000259" key="1">
    <source>
        <dbReference type="Pfam" id="PF10988"/>
    </source>
</evidence>
<dbReference type="PANTHER" id="PTHR39200">
    <property type="entry name" value="HYPOTHETICAL EXPORTED PROTEIN"/>
    <property type="match status" value="1"/>
</dbReference>